<dbReference type="SUPFAM" id="SSF52833">
    <property type="entry name" value="Thioredoxin-like"/>
    <property type="match status" value="1"/>
</dbReference>
<dbReference type="EMBL" id="BAAALR010000063">
    <property type="protein sequence ID" value="GAA1708779.1"/>
    <property type="molecule type" value="Genomic_DNA"/>
</dbReference>
<evidence type="ECO:0000313" key="2">
    <source>
        <dbReference type="EMBL" id="GAA1708779.1"/>
    </source>
</evidence>
<evidence type="ECO:0000259" key="1">
    <source>
        <dbReference type="Pfam" id="PF00462"/>
    </source>
</evidence>
<dbReference type="InterPro" id="IPR036249">
    <property type="entry name" value="Thioredoxin-like_sf"/>
</dbReference>
<evidence type="ECO:0000313" key="3">
    <source>
        <dbReference type="Proteomes" id="UP001499947"/>
    </source>
</evidence>
<dbReference type="Pfam" id="PF00462">
    <property type="entry name" value="Glutaredoxin"/>
    <property type="match status" value="1"/>
</dbReference>
<gene>
    <name evidence="2" type="ORF">GCM10009680_57130</name>
</gene>
<dbReference type="PANTHER" id="PTHR34386:SF1">
    <property type="entry name" value="GLUTAREDOXIN-LIKE PROTEIN NRDH"/>
    <property type="match status" value="1"/>
</dbReference>
<dbReference type="InterPro" id="IPR051548">
    <property type="entry name" value="Grx-like_ET"/>
</dbReference>
<sequence length="93" mass="10600">MAEHEDRDGVVVYWRPLCPFCMHLRTRLRLARLRHTEVNIWRDPEAAAFVRLVADGNETVPTVTVAGRPMVNPSMGELMEAVRTHAPHVLSKD</sequence>
<accession>A0ABP4UNA1</accession>
<comment type="caution">
    <text evidence="2">The sequence shown here is derived from an EMBL/GenBank/DDBJ whole genome shotgun (WGS) entry which is preliminary data.</text>
</comment>
<dbReference type="PROSITE" id="PS51354">
    <property type="entry name" value="GLUTAREDOXIN_2"/>
    <property type="match status" value="1"/>
</dbReference>
<dbReference type="InterPro" id="IPR002109">
    <property type="entry name" value="Glutaredoxin"/>
</dbReference>
<feature type="domain" description="Glutaredoxin" evidence="1">
    <location>
        <begin position="10"/>
        <end position="68"/>
    </location>
</feature>
<reference evidence="3" key="1">
    <citation type="journal article" date="2019" name="Int. J. Syst. Evol. Microbiol.">
        <title>The Global Catalogue of Microorganisms (GCM) 10K type strain sequencing project: providing services to taxonomists for standard genome sequencing and annotation.</title>
        <authorList>
            <consortium name="The Broad Institute Genomics Platform"/>
            <consortium name="The Broad Institute Genome Sequencing Center for Infectious Disease"/>
            <person name="Wu L."/>
            <person name="Ma J."/>
        </authorList>
    </citation>
    <scope>NUCLEOTIDE SEQUENCE [LARGE SCALE GENOMIC DNA]</scope>
    <source>
        <strain evidence="3">JCM 13244</strain>
    </source>
</reference>
<organism evidence="2 3">
    <name type="scientific">Streptomyces yatensis</name>
    <dbReference type="NCBI Taxonomy" id="155177"/>
    <lineage>
        <taxon>Bacteria</taxon>
        <taxon>Bacillati</taxon>
        <taxon>Actinomycetota</taxon>
        <taxon>Actinomycetes</taxon>
        <taxon>Kitasatosporales</taxon>
        <taxon>Streptomycetaceae</taxon>
        <taxon>Streptomyces</taxon>
        <taxon>Streptomyces violaceusniger group</taxon>
    </lineage>
</organism>
<name>A0ABP4UNA1_9ACTN</name>
<dbReference type="Proteomes" id="UP001499947">
    <property type="component" value="Unassembled WGS sequence"/>
</dbReference>
<dbReference type="RefSeq" id="WP_211122307.1">
    <property type="nucleotide sequence ID" value="NZ_BAAALR010000063.1"/>
</dbReference>
<dbReference type="PANTHER" id="PTHR34386">
    <property type="entry name" value="GLUTAREDOXIN"/>
    <property type="match status" value="1"/>
</dbReference>
<dbReference type="Gene3D" id="3.40.30.10">
    <property type="entry name" value="Glutaredoxin"/>
    <property type="match status" value="1"/>
</dbReference>
<keyword evidence="3" id="KW-1185">Reference proteome</keyword>
<proteinExistence type="predicted"/>
<protein>
    <recommendedName>
        <fullName evidence="1">Glutaredoxin domain-containing protein</fullName>
    </recommendedName>
</protein>